<comment type="caution">
    <text evidence="1">The sequence shown here is derived from an EMBL/GenBank/DDBJ whole genome shotgun (WGS) entry which is preliminary data.</text>
</comment>
<accession>A0A8J4DYF8</accession>
<organism evidence="1 2">
    <name type="scientific">Virgisporangium aurantiacum</name>
    <dbReference type="NCBI Taxonomy" id="175570"/>
    <lineage>
        <taxon>Bacteria</taxon>
        <taxon>Bacillati</taxon>
        <taxon>Actinomycetota</taxon>
        <taxon>Actinomycetes</taxon>
        <taxon>Micromonosporales</taxon>
        <taxon>Micromonosporaceae</taxon>
        <taxon>Virgisporangium</taxon>
    </lineage>
</organism>
<evidence type="ECO:0000313" key="2">
    <source>
        <dbReference type="Proteomes" id="UP000612585"/>
    </source>
</evidence>
<dbReference type="EMBL" id="BOPG01000012">
    <property type="protein sequence ID" value="GIJ54403.1"/>
    <property type="molecule type" value="Genomic_DNA"/>
</dbReference>
<keyword evidence="2" id="KW-1185">Reference proteome</keyword>
<gene>
    <name evidence="1" type="ORF">Vau01_019190</name>
</gene>
<name>A0A8J4DYF8_9ACTN</name>
<sequence length="74" mass="7683">MLAGQVAGLLSSQPGPPDIGLYPLVNTSMDNELIIEPSFNQTGRSLNAIIAASHQGVPGSDYRPYRGGMAGRVG</sequence>
<protein>
    <submittedName>
        <fullName evidence="1">Uncharacterized protein</fullName>
    </submittedName>
</protein>
<proteinExistence type="predicted"/>
<reference evidence="1" key="1">
    <citation type="submission" date="2021-01" db="EMBL/GenBank/DDBJ databases">
        <title>Whole genome shotgun sequence of Virgisporangium aurantiacum NBRC 16421.</title>
        <authorList>
            <person name="Komaki H."/>
            <person name="Tamura T."/>
        </authorList>
    </citation>
    <scope>NUCLEOTIDE SEQUENCE</scope>
    <source>
        <strain evidence="1">NBRC 16421</strain>
    </source>
</reference>
<dbReference type="Proteomes" id="UP000612585">
    <property type="component" value="Unassembled WGS sequence"/>
</dbReference>
<dbReference type="AlphaFoldDB" id="A0A8J4DYF8"/>
<evidence type="ECO:0000313" key="1">
    <source>
        <dbReference type="EMBL" id="GIJ54403.1"/>
    </source>
</evidence>